<evidence type="ECO:0000313" key="13">
    <source>
        <dbReference type="Proteomes" id="UP000321816"/>
    </source>
</evidence>
<dbReference type="SUPFAM" id="SSF46767">
    <property type="entry name" value="Methylated DNA-protein cysteine methyltransferase, C-terminal domain"/>
    <property type="match status" value="1"/>
</dbReference>
<evidence type="ECO:0000256" key="7">
    <source>
        <dbReference type="ARBA" id="ARBA00023204"/>
    </source>
</evidence>
<dbReference type="InterPro" id="IPR001497">
    <property type="entry name" value="MethylDNA_cys_MeTrfase_AS"/>
</dbReference>
<gene>
    <name evidence="12" type="ORF">FTX54_006030</name>
</gene>
<dbReference type="Gene3D" id="3.30.160.70">
    <property type="entry name" value="Methylated DNA-protein cysteine methyltransferase domain"/>
    <property type="match status" value="1"/>
</dbReference>
<comment type="catalytic activity">
    <reaction evidence="1 9">
        <text>a 4-O-methyl-thymidine in DNA + L-cysteinyl-[protein] = a thymidine in DNA + S-methyl-L-cysteinyl-[protein]</text>
        <dbReference type="Rhea" id="RHEA:53428"/>
        <dbReference type="Rhea" id="RHEA-COMP:10131"/>
        <dbReference type="Rhea" id="RHEA-COMP:10132"/>
        <dbReference type="Rhea" id="RHEA-COMP:13555"/>
        <dbReference type="Rhea" id="RHEA-COMP:13556"/>
        <dbReference type="ChEBI" id="CHEBI:29950"/>
        <dbReference type="ChEBI" id="CHEBI:82612"/>
        <dbReference type="ChEBI" id="CHEBI:137386"/>
        <dbReference type="ChEBI" id="CHEBI:137387"/>
        <dbReference type="EC" id="2.1.1.63"/>
    </reaction>
</comment>
<dbReference type="NCBIfam" id="TIGR00589">
    <property type="entry name" value="ogt"/>
    <property type="match status" value="1"/>
</dbReference>
<dbReference type="InterPro" id="IPR008332">
    <property type="entry name" value="MethylG_MeTrfase_N"/>
</dbReference>
<dbReference type="InterPro" id="IPR036388">
    <property type="entry name" value="WH-like_DNA-bd_sf"/>
</dbReference>
<dbReference type="Pfam" id="PF02870">
    <property type="entry name" value="Methyltransf_1N"/>
    <property type="match status" value="1"/>
</dbReference>
<keyword evidence="13" id="KW-1185">Reference proteome</keyword>
<comment type="function">
    <text evidence="9">Involved in the cellular defense against the biological effects of O6-methylguanine (O6-MeG) and O4-methylthymine (O4-MeT) in DNA. Repairs the methylated nucleobase in DNA by stoichiometrically transferring the methyl group to a cysteine residue in the enzyme. This is a suicide reaction: the enzyme is irreversibly inactivated.</text>
</comment>
<feature type="domain" description="Methylated-DNA-[protein]-cysteine S-methyltransferase DNA binding" evidence="10">
    <location>
        <begin position="88"/>
        <end position="167"/>
    </location>
</feature>
<dbReference type="FunFam" id="1.10.10.10:FF:000214">
    <property type="entry name" value="Methylated-DNA--protein-cysteine methyltransferase"/>
    <property type="match status" value="1"/>
</dbReference>
<comment type="subcellular location">
    <subcellularLocation>
        <location evidence="9">Cytoplasm</location>
    </subcellularLocation>
</comment>
<accession>A0A5C7FK13</accession>
<dbReference type="EMBL" id="CP144914">
    <property type="protein sequence ID" value="WWD81104.1"/>
    <property type="molecule type" value="Genomic_DNA"/>
</dbReference>
<dbReference type="PANTHER" id="PTHR10815:SF5">
    <property type="entry name" value="METHYLATED-DNA--PROTEIN-CYSTEINE METHYLTRANSFERASE"/>
    <property type="match status" value="1"/>
</dbReference>
<dbReference type="GO" id="GO:0032259">
    <property type="term" value="P:methylation"/>
    <property type="evidence" value="ECO:0007669"/>
    <property type="project" value="UniProtKB-KW"/>
</dbReference>
<comment type="catalytic activity">
    <reaction evidence="8 9">
        <text>a 6-O-methyl-2'-deoxyguanosine in DNA + L-cysteinyl-[protein] = S-methyl-L-cysteinyl-[protein] + a 2'-deoxyguanosine in DNA</text>
        <dbReference type="Rhea" id="RHEA:24000"/>
        <dbReference type="Rhea" id="RHEA-COMP:10131"/>
        <dbReference type="Rhea" id="RHEA-COMP:10132"/>
        <dbReference type="Rhea" id="RHEA-COMP:11367"/>
        <dbReference type="Rhea" id="RHEA-COMP:11368"/>
        <dbReference type="ChEBI" id="CHEBI:29950"/>
        <dbReference type="ChEBI" id="CHEBI:82612"/>
        <dbReference type="ChEBI" id="CHEBI:85445"/>
        <dbReference type="ChEBI" id="CHEBI:85448"/>
        <dbReference type="EC" id="2.1.1.63"/>
    </reaction>
</comment>
<dbReference type="InterPro" id="IPR023546">
    <property type="entry name" value="MGMT"/>
</dbReference>
<proteinExistence type="inferred from homology"/>
<dbReference type="GO" id="GO:0005737">
    <property type="term" value="C:cytoplasm"/>
    <property type="evidence" value="ECO:0007669"/>
    <property type="project" value="UniProtKB-SubCell"/>
</dbReference>
<evidence type="ECO:0000256" key="6">
    <source>
        <dbReference type="ARBA" id="ARBA00022763"/>
    </source>
</evidence>
<evidence type="ECO:0000256" key="5">
    <source>
        <dbReference type="ARBA" id="ARBA00022679"/>
    </source>
</evidence>
<dbReference type="OrthoDB" id="9802228at2"/>
<keyword evidence="4 9" id="KW-0489">Methyltransferase</keyword>
<name>A0A5C7FK13_9BACI</name>
<evidence type="ECO:0000256" key="4">
    <source>
        <dbReference type="ARBA" id="ARBA00022603"/>
    </source>
</evidence>
<dbReference type="InterPro" id="IPR036217">
    <property type="entry name" value="MethylDNA_cys_MeTrfase_DNAb"/>
</dbReference>
<keyword evidence="7 9" id="KW-0234">DNA repair</keyword>
<dbReference type="Gene3D" id="1.10.10.10">
    <property type="entry name" value="Winged helix-like DNA-binding domain superfamily/Winged helix DNA-binding domain"/>
    <property type="match status" value="1"/>
</dbReference>
<organism evidence="12 13">
    <name type="scientific">Alkalicoccus halolimnae</name>
    <dbReference type="NCBI Taxonomy" id="1667239"/>
    <lineage>
        <taxon>Bacteria</taxon>
        <taxon>Bacillati</taxon>
        <taxon>Bacillota</taxon>
        <taxon>Bacilli</taxon>
        <taxon>Bacillales</taxon>
        <taxon>Bacillaceae</taxon>
        <taxon>Alkalicoccus</taxon>
    </lineage>
</organism>
<dbReference type="SUPFAM" id="SSF53155">
    <property type="entry name" value="Methylated DNA-protein cysteine methyltransferase domain"/>
    <property type="match status" value="1"/>
</dbReference>
<dbReference type="RefSeq" id="WP_147803123.1">
    <property type="nucleotide sequence ID" value="NZ_CP144914.1"/>
</dbReference>
<evidence type="ECO:0000256" key="2">
    <source>
        <dbReference type="ARBA" id="ARBA00008711"/>
    </source>
</evidence>
<dbReference type="AlphaFoldDB" id="A0A5C7FK13"/>
<evidence type="ECO:0000256" key="9">
    <source>
        <dbReference type="HAMAP-Rule" id="MF_00772"/>
    </source>
</evidence>
<feature type="domain" description="Methylguanine DNA methyltransferase ribonuclease-like" evidence="11">
    <location>
        <begin position="4"/>
        <end position="84"/>
    </location>
</feature>
<feature type="active site" description="Nucleophile; methyl group acceptor" evidence="9">
    <location>
        <position position="139"/>
    </location>
</feature>
<keyword evidence="3 9" id="KW-0963">Cytoplasm</keyword>
<dbReference type="Pfam" id="PF01035">
    <property type="entry name" value="DNA_binding_1"/>
    <property type="match status" value="1"/>
</dbReference>
<dbReference type="HAMAP" id="MF_00772">
    <property type="entry name" value="OGT"/>
    <property type="match status" value="1"/>
</dbReference>
<comment type="miscellaneous">
    <text evidence="9">This enzyme catalyzes only one turnover and therefore is not strictly catalytic. According to one definition, an enzyme is a biocatalyst that acts repeatedly and over many reaction cycles.</text>
</comment>
<evidence type="ECO:0000259" key="10">
    <source>
        <dbReference type="Pfam" id="PF01035"/>
    </source>
</evidence>
<dbReference type="GO" id="GO:0006307">
    <property type="term" value="P:DNA alkylation repair"/>
    <property type="evidence" value="ECO:0007669"/>
    <property type="project" value="UniProtKB-UniRule"/>
</dbReference>
<reference evidence="12 13" key="1">
    <citation type="submission" date="2024-01" db="EMBL/GenBank/DDBJ databases">
        <title>Complete Genome Sequence of Alkalicoccus halolimnae BZ-SZ-XJ29T, a Moderately Halophilic Bacterium Isolated from a Salt Lake.</title>
        <authorList>
            <person name="Zhao B."/>
        </authorList>
    </citation>
    <scope>NUCLEOTIDE SEQUENCE [LARGE SCALE GENOMIC DNA]</scope>
    <source>
        <strain evidence="12 13">BZ-SZ-XJ29</strain>
    </source>
</reference>
<dbReference type="Proteomes" id="UP000321816">
    <property type="component" value="Chromosome"/>
</dbReference>
<dbReference type="PANTHER" id="PTHR10815">
    <property type="entry name" value="METHYLATED-DNA--PROTEIN-CYSTEINE METHYLTRANSFERASE"/>
    <property type="match status" value="1"/>
</dbReference>
<dbReference type="InterPro" id="IPR036631">
    <property type="entry name" value="MGMT_N_sf"/>
</dbReference>
<dbReference type="InterPro" id="IPR014048">
    <property type="entry name" value="MethylDNA_cys_MeTrfase_DNA-bd"/>
</dbReference>
<evidence type="ECO:0000313" key="12">
    <source>
        <dbReference type="EMBL" id="WWD81104.1"/>
    </source>
</evidence>
<dbReference type="GO" id="GO:0003908">
    <property type="term" value="F:methylated-DNA-[protein]-cysteine S-methyltransferase activity"/>
    <property type="evidence" value="ECO:0007669"/>
    <property type="project" value="UniProtKB-UniRule"/>
</dbReference>
<dbReference type="KEGG" id="ahal:FTX54_006030"/>
<sequence>MEKIYYGEMDSFLGPLTLAATAKGLCMIQYGNQKNVLSSMKRRWEKQEQNSLWIEDYTVIGEAIREIKEYFDGSRNKFDIKMDLRGTAFQKQVWEQLQLIPCGNTQSYKDIAEALGNPKAVRAVGGANNKNPVPILIPCHRVIGADGTLTGYAGGISIKESLLNHEKSSFASVVN</sequence>
<evidence type="ECO:0000259" key="11">
    <source>
        <dbReference type="Pfam" id="PF02870"/>
    </source>
</evidence>
<evidence type="ECO:0000256" key="1">
    <source>
        <dbReference type="ARBA" id="ARBA00001286"/>
    </source>
</evidence>
<evidence type="ECO:0000256" key="8">
    <source>
        <dbReference type="ARBA" id="ARBA00049348"/>
    </source>
</evidence>
<evidence type="ECO:0000256" key="3">
    <source>
        <dbReference type="ARBA" id="ARBA00022490"/>
    </source>
</evidence>
<comment type="similarity">
    <text evidence="2 9">Belongs to the MGMT family.</text>
</comment>
<keyword evidence="6 9" id="KW-0227">DNA damage</keyword>
<dbReference type="CDD" id="cd06445">
    <property type="entry name" value="ATase"/>
    <property type="match status" value="1"/>
</dbReference>
<keyword evidence="5 9" id="KW-0808">Transferase</keyword>
<protein>
    <recommendedName>
        <fullName evidence="9">Methylated-DNA--protein-cysteine methyltransferase</fullName>
        <ecNumber evidence="9">2.1.1.63</ecNumber>
    </recommendedName>
    <alternativeName>
        <fullName evidence="9">6-O-methylguanine-DNA methyltransferase</fullName>
        <shortName evidence="9">MGMT</shortName>
    </alternativeName>
    <alternativeName>
        <fullName evidence="9">O-6-methylguanine-DNA-alkyltransferase</fullName>
    </alternativeName>
</protein>
<dbReference type="EC" id="2.1.1.63" evidence="9"/>
<dbReference type="PROSITE" id="PS00374">
    <property type="entry name" value="MGMT"/>
    <property type="match status" value="1"/>
</dbReference>